<protein>
    <recommendedName>
        <fullName evidence="4">Transmembrane protein</fullName>
    </recommendedName>
</protein>
<dbReference type="AlphaFoldDB" id="A0A178UCP5"/>
<keyword evidence="1" id="KW-0472">Membrane</keyword>
<name>A0A178UCP5_ARATH</name>
<gene>
    <name evidence="2" type="ordered locus">AXX17_At5g02320</name>
</gene>
<keyword evidence="1" id="KW-1133">Transmembrane helix</keyword>
<dbReference type="EMBL" id="LUHQ01000005">
    <property type="protein sequence ID" value="OAO90451.1"/>
    <property type="molecule type" value="Genomic_DNA"/>
</dbReference>
<feature type="transmembrane region" description="Helical" evidence="1">
    <location>
        <begin position="20"/>
        <end position="40"/>
    </location>
</feature>
<organism evidence="2 3">
    <name type="scientific">Arabidopsis thaliana</name>
    <name type="common">Mouse-ear cress</name>
    <dbReference type="NCBI Taxonomy" id="3702"/>
    <lineage>
        <taxon>Eukaryota</taxon>
        <taxon>Viridiplantae</taxon>
        <taxon>Streptophyta</taxon>
        <taxon>Embryophyta</taxon>
        <taxon>Tracheophyta</taxon>
        <taxon>Spermatophyta</taxon>
        <taxon>Magnoliopsida</taxon>
        <taxon>eudicotyledons</taxon>
        <taxon>Gunneridae</taxon>
        <taxon>Pentapetalae</taxon>
        <taxon>rosids</taxon>
        <taxon>malvids</taxon>
        <taxon>Brassicales</taxon>
        <taxon>Brassicaceae</taxon>
        <taxon>Camelineae</taxon>
        <taxon>Arabidopsis</taxon>
    </lineage>
</organism>
<keyword evidence="1" id="KW-0812">Transmembrane</keyword>
<evidence type="ECO:0000313" key="2">
    <source>
        <dbReference type="EMBL" id="OAO90451.1"/>
    </source>
</evidence>
<evidence type="ECO:0000256" key="1">
    <source>
        <dbReference type="SAM" id="Phobius"/>
    </source>
</evidence>
<comment type="caution">
    <text evidence="2">The sequence shown here is derived from an EMBL/GenBank/DDBJ whole genome shotgun (WGS) entry which is preliminary data.</text>
</comment>
<evidence type="ECO:0000313" key="3">
    <source>
        <dbReference type="Proteomes" id="UP000078284"/>
    </source>
</evidence>
<dbReference type="Proteomes" id="UP000078284">
    <property type="component" value="Chromosome 5"/>
</dbReference>
<reference evidence="3" key="1">
    <citation type="journal article" date="2016" name="Proc. Natl. Acad. Sci. U.S.A.">
        <title>Chromosome-level assembly of Arabidopsis thaliana Ler reveals the extent of translocation and inversion polymorphisms.</title>
        <authorList>
            <person name="Zapata L."/>
            <person name="Ding J."/>
            <person name="Willing E.M."/>
            <person name="Hartwig B."/>
            <person name="Bezdan D."/>
            <person name="Jiao W.B."/>
            <person name="Patel V."/>
            <person name="Velikkakam James G."/>
            <person name="Koornneef M."/>
            <person name="Ossowski S."/>
            <person name="Schneeberger K."/>
        </authorList>
    </citation>
    <scope>NUCLEOTIDE SEQUENCE [LARGE SCALE GENOMIC DNA]</scope>
    <source>
        <strain evidence="3">cv. Landsberg erecta</strain>
    </source>
</reference>
<evidence type="ECO:0008006" key="4">
    <source>
        <dbReference type="Google" id="ProtNLM"/>
    </source>
</evidence>
<accession>A0A178UCP5</accession>
<sequence>MSFDMVHCSRCSLDWHENGTTLVFFFLFLNALLGFVSIGTKDSHLGLILQMRGWSRSSKDKHNARAPSYIYKPLHFVVSRFLDSCSLRRMQLNLSLMM</sequence>
<dbReference type="ExpressionAtlas" id="A0A178UCP5">
    <property type="expression patterns" value="baseline and differential"/>
</dbReference>
<proteinExistence type="predicted"/>